<evidence type="ECO:0000256" key="3">
    <source>
        <dbReference type="ARBA" id="ARBA00022630"/>
    </source>
</evidence>
<evidence type="ECO:0000256" key="5">
    <source>
        <dbReference type="ARBA" id="ARBA00023002"/>
    </source>
</evidence>
<evidence type="ECO:0000256" key="2">
    <source>
        <dbReference type="ARBA" id="ARBA00007118"/>
    </source>
</evidence>
<dbReference type="Proteomes" id="UP000473648">
    <property type="component" value="Unassembled WGS sequence"/>
</dbReference>
<keyword evidence="3" id="KW-0285">Flavoprotein</keyword>
<dbReference type="Gene3D" id="3.40.109.10">
    <property type="entry name" value="NADH Oxidase"/>
    <property type="match status" value="1"/>
</dbReference>
<dbReference type="PANTHER" id="PTHR43673:SF2">
    <property type="entry name" value="NITROREDUCTASE"/>
    <property type="match status" value="1"/>
</dbReference>
<dbReference type="EMBL" id="VOGB01000003">
    <property type="protein sequence ID" value="MQM72100.1"/>
    <property type="molecule type" value="Genomic_DNA"/>
</dbReference>
<feature type="domain" description="Nitroreductase" evidence="6">
    <location>
        <begin position="68"/>
        <end position="148"/>
    </location>
</feature>
<proteinExistence type="inferred from homology"/>
<comment type="cofactor">
    <cofactor evidence="1">
        <name>FMN</name>
        <dbReference type="ChEBI" id="CHEBI:58210"/>
    </cofactor>
</comment>
<dbReference type="PANTHER" id="PTHR43673">
    <property type="entry name" value="NAD(P)H NITROREDUCTASE YDGI-RELATED"/>
    <property type="match status" value="1"/>
</dbReference>
<evidence type="ECO:0000256" key="4">
    <source>
        <dbReference type="ARBA" id="ARBA00022643"/>
    </source>
</evidence>
<dbReference type="AlphaFoldDB" id="A0A6L5GQJ5"/>
<dbReference type="InterPro" id="IPR000415">
    <property type="entry name" value="Nitroreductase-like"/>
</dbReference>
<comment type="similarity">
    <text evidence="2">Belongs to the nitroreductase family.</text>
</comment>
<evidence type="ECO:0000256" key="1">
    <source>
        <dbReference type="ARBA" id="ARBA00001917"/>
    </source>
</evidence>
<evidence type="ECO:0000259" key="6">
    <source>
        <dbReference type="Pfam" id="PF00881"/>
    </source>
</evidence>
<keyword evidence="5" id="KW-0560">Oxidoreductase</keyword>
<reference evidence="7" key="1">
    <citation type="journal article" date="2020" name="Appl. Environ. Microbiol.">
        <title>Medium-Chain Fatty Acid Synthesis by 'Candidatus Weimeria bifida' gen. nov., sp. nov., and 'Candidatus Pseudoramibacter fermentans' sp. nov.</title>
        <authorList>
            <person name="Scarborough M.J."/>
            <person name="Myers K.S."/>
            <person name="Donohue T.J."/>
            <person name="Noguera D.R."/>
        </authorList>
    </citation>
    <scope>NUCLEOTIDE SEQUENCE</scope>
    <source>
        <strain evidence="7">EUB1.1</strain>
    </source>
</reference>
<name>A0A6L5GQJ5_9FIRM</name>
<evidence type="ECO:0000313" key="8">
    <source>
        <dbReference type="Proteomes" id="UP000473648"/>
    </source>
</evidence>
<dbReference type="InterPro" id="IPR029479">
    <property type="entry name" value="Nitroreductase"/>
</dbReference>
<dbReference type="CDD" id="cd20609">
    <property type="entry name" value="nitroreductase"/>
    <property type="match status" value="1"/>
</dbReference>
<comment type="caution">
    <text evidence="7">The sequence shown here is derived from an EMBL/GenBank/DDBJ whole genome shotgun (WGS) entry which is preliminary data.</text>
</comment>
<keyword evidence="4" id="KW-0288">FMN</keyword>
<protein>
    <submittedName>
        <fullName evidence="7">Nitroreductase</fullName>
    </submittedName>
</protein>
<accession>A0A6L5GQJ5</accession>
<evidence type="ECO:0000313" key="7">
    <source>
        <dbReference type="EMBL" id="MQM72100.1"/>
    </source>
</evidence>
<keyword evidence="8" id="KW-1185">Reference proteome</keyword>
<gene>
    <name evidence="7" type="ORF">FRC53_01450</name>
</gene>
<feature type="domain" description="Nitroreductase" evidence="6">
    <location>
        <begin position="9"/>
        <end position="64"/>
    </location>
</feature>
<sequence>MDNFMQLAKERYSVRKYKDTPIEDDKLDQIIEAGIVAPTAHNEQPWRCYVLKSPEALKKINDLTTCAFHAPVVLMFTYNKDEQWKNPLEEGVTAGQEDVSIVATHMMLEAWELGIGSCWVNYFPNTKTEEAFNLPDNERVVLLMPMGYAQDGVHAAHLHNENRSRDELVKEL</sequence>
<organism evidence="7 8">
    <name type="scientific">Candidatus Pseudoramibacter fermentans</name>
    <dbReference type="NCBI Taxonomy" id="2594427"/>
    <lineage>
        <taxon>Bacteria</taxon>
        <taxon>Bacillati</taxon>
        <taxon>Bacillota</taxon>
        <taxon>Clostridia</taxon>
        <taxon>Eubacteriales</taxon>
        <taxon>Eubacteriaceae</taxon>
        <taxon>Pseudoramibacter</taxon>
    </lineage>
</organism>
<dbReference type="GO" id="GO:0016491">
    <property type="term" value="F:oxidoreductase activity"/>
    <property type="evidence" value="ECO:0007669"/>
    <property type="project" value="UniProtKB-KW"/>
</dbReference>
<dbReference type="Pfam" id="PF00881">
    <property type="entry name" value="Nitroreductase"/>
    <property type="match status" value="2"/>
</dbReference>
<dbReference type="SUPFAM" id="SSF55469">
    <property type="entry name" value="FMN-dependent nitroreductase-like"/>
    <property type="match status" value="1"/>
</dbReference>